<evidence type="ECO:0000313" key="5">
    <source>
        <dbReference type="EMBL" id="RKS85516.1"/>
    </source>
</evidence>
<evidence type="ECO:0000313" key="7">
    <source>
        <dbReference type="Proteomes" id="UP000276029"/>
    </source>
</evidence>
<keyword evidence="7" id="KW-1185">Reference proteome</keyword>
<evidence type="ECO:0000256" key="1">
    <source>
        <dbReference type="ARBA" id="ARBA00010088"/>
    </source>
</evidence>
<dbReference type="RefSeq" id="WP_160119077.1">
    <property type="nucleotide sequence ID" value="NZ_AP018711.1"/>
</dbReference>
<evidence type="ECO:0000259" key="3">
    <source>
        <dbReference type="Pfam" id="PF00561"/>
    </source>
</evidence>
<dbReference type="AlphaFoldDB" id="A0AAD1G020"/>
<dbReference type="InterPro" id="IPR029058">
    <property type="entry name" value="AB_hydrolase_fold"/>
</dbReference>
<dbReference type="PANTHER" id="PTHR43248:SF2">
    <property type="entry name" value="PROLYL AMINOPEPTIDASE"/>
    <property type="match status" value="1"/>
</dbReference>
<dbReference type="SUPFAM" id="SSF53474">
    <property type="entry name" value="alpha/beta-Hydrolases"/>
    <property type="match status" value="1"/>
</dbReference>
<evidence type="ECO:0000256" key="2">
    <source>
        <dbReference type="ARBA" id="ARBA00022801"/>
    </source>
</evidence>
<dbReference type="PRINTS" id="PR00793">
    <property type="entry name" value="PROAMNOPTASE"/>
</dbReference>
<feature type="domain" description="AB hydrolase-1" evidence="3">
    <location>
        <begin position="72"/>
        <end position="353"/>
    </location>
</feature>
<dbReference type="Gene3D" id="3.40.50.1820">
    <property type="entry name" value="alpha/beta hydrolase"/>
    <property type="match status" value="1"/>
</dbReference>
<dbReference type="InterPro" id="IPR051601">
    <property type="entry name" value="Serine_prot/Carboxylest_S33"/>
</dbReference>
<keyword evidence="2" id="KW-0378">Hydrolase</keyword>
<proteinExistence type="inferred from homology"/>
<dbReference type="EMBL" id="RBWX01000011">
    <property type="protein sequence ID" value="RKS85516.1"/>
    <property type="molecule type" value="Genomic_DNA"/>
</dbReference>
<dbReference type="InterPro" id="IPR000073">
    <property type="entry name" value="AB_hydrolase_1"/>
</dbReference>
<gene>
    <name evidence="5" type="ORF">DFR51_3436</name>
    <name evidence="4" type="ORF">SmB9_08520</name>
</gene>
<dbReference type="Pfam" id="PF00561">
    <property type="entry name" value="Abhydrolase_1"/>
    <property type="match status" value="1"/>
</dbReference>
<reference evidence="4 6" key="1">
    <citation type="submission" date="2018-06" db="EMBL/GenBank/DDBJ databases">
        <title>Complete Genome Sequence of the Microcystin-Degrading Bacterium Sphingosinicella microcystinivorans Strain B-9.</title>
        <authorList>
            <person name="Jin H."/>
            <person name="Nishizawa T."/>
            <person name="Guo Y."/>
            <person name="Nishizawa A."/>
            <person name="Park H."/>
            <person name="Kato H."/>
            <person name="Tsuji K."/>
            <person name="Harada K."/>
        </authorList>
    </citation>
    <scope>NUCLEOTIDE SEQUENCE [LARGE SCALE GENOMIC DNA]</scope>
    <source>
        <strain evidence="4 6">B9</strain>
    </source>
</reference>
<dbReference type="InterPro" id="IPR002410">
    <property type="entry name" value="Peptidase_S33"/>
</dbReference>
<evidence type="ECO:0000313" key="4">
    <source>
        <dbReference type="EMBL" id="BBE33194.1"/>
    </source>
</evidence>
<name>A0AAD1G020_SPHMI</name>
<protein>
    <submittedName>
        <fullName evidence="5">Pimeloyl-ACP methyl ester carboxylesterase</fullName>
    </submittedName>
    <submittedName>
        <fullName evidence="4">Proline iminopeptidase</fullName>
    </submittedName>
</protein>
<dbReference type="EMBL" id="AP018711">
    <property type="protein sequence ID" value="BBE33194.1"/>
    <property type="molecule type" value="Genomic_DNA"/>
</dbReference>
<comment type="similarity">
    <text evidence="1">Belongs to the peptidase S33 family.</text>
</comment>
<accession>A0AAD1G020</accession>
<reference evidence="5 7" key="2">
    <citation type="submission" date="2018-10" db="EMBL/GenBank/DDBJ databases">
        <title>Genomic Encyclopedia of Type Strains, Phase IV (KMG-IV): sequencing the most valuable type-strain genomes for metagenomic binning, comparative biology and taxonomic classification.</title>
        <authorList>
            <person name="Goeker M."/>
        </authorList>
    </citation>
    <scope>NUCLEOTIDE SEQUENCE [LARGE SCALE GENOMIC DNA]</scope>
    <source>
        <strain evidence="5 7">DSM 19791</strain>
    </source>
</reference>
<dbReference type="Proteomes" id="UP000276029">
    <property type="component" value="Unassembled WGS sequence"/>
</dbReference>
<dbReference type="Proteomes" id="UP000275727">
    <property type="component" value="Chromosome"/>
</dbReference>
<sequence length="382" mass="41535">MLRFVLRYLVLLPVLLLAVAIGTALGIRAFLQSANSADARIVSPRGIEEAGYVRLGGARQWVTIRGQDRRQPILVYLHGGPGGTTSDLAYSFQRPWEDYFTVVQWDQRGFGRSAIDGEALRGTITKTQLVDDAIALIEHLRRRTGQQKVILLGHSWGTVLGAEVAKRRPDLLYAYVGFGQLTGWKRNMEETRAALAEIGRTTGNAALARAMADAGPAPDAHDTEAFSAWTAKIQKHLSAARGSWYNSAGAGDIASRMLATAFASPTLSLRAMWRMLNTDTDLALDPLMASVADWDFRETLGRDFDVPMIFVSGRHDLQTPAAAAARLAAELCSPQTRMIFIENSAHFMVTEEPGRVLGALLEVRPFAADGAVTATPACKARG</sequence>
<organism evidence="4 6">
    <name type="scientific">Sphingosinicella microcystinivorans</name>
    <dbReference type="NCBI Taxonomy" id="335406"/>
    <lineage>
        <taxon>Bacteria</taxon>
        <taxon>Pseudomonadati</taxon>
        <taxon>Pseudomonadota</taxon>
        <taxon>Alphaproteobacteria</taxon>
        <taxon>Sphingomonadales</taxon>
        <taxon>Sphingosinicellaceae</taxon>
        <taxon>Sphingosinicella</taxon>
    </lineage>
</organism>
<evidence type="ECO:0000313" key="6">
    <source>
        <dbReference type="Proteomes" id="UP000275727"/>
    </source>
</evidence>
<dbReference type="PANTHER" id="PTHR43248">
    <property type="entry name" value="2-SUCCINYL-6-HYDROXY-2,4-CYCLOHEXADIENE-1-CARBOXYLATE SYNTHASE"/>
    <property type="match status" value="1"/>
</dbReference>
<dbReference type="KEGG" id="smic:SmB9_08520"/>
<dbReference type="GO" id="GO:0008233">
    <property type="term" value="F:peptidase activity"/>
    <property type="evidence" value="ECO:0007669"/>
    <property type="project" value="InterPro"/>
</dbReference>
<dbReference type="GO" id="GO:0006508">
    <property type="term" value="P:proteolysis"/>
    <property type="evidence" value="ECO:0007669"/>
    <property type="project" value="InterPro"/>
</dbReference>